<dbReference type="AlphaFoldDB" id="A0AAD3XSQ3"/>
<gene>
    <name evidence="1" type="ORF">Nepgr_016691</name>
</gene>
<dbReference type="Proteomes" id="UP001279734">
    <property type="component" value="Unassembled WGS sequence"/>
</dbReference>
<name>A0AAD3XSQ3_NEPGR</name>
<proteinExistence type="predicted"/>
<comment type="caution">
    <text evidence="1">The sequence shown here is derived from an EMBL/GenBank/DDBJ whole genome shotgun (WGS) entry which is preliminary data.</text>
</comment>
<sequence>MSWARTGGQIIGLHGEEGIFSWTADAFPADNPNCRLVHEARVLRVLRRLHTGGKKETDQLISQVQILSEKVVAGPERNNRYVIKYTPRRPAFGLSQFSGGLINQASKNDLPGRNKSHSSF</sequence>
<reference evidence="1" key="1">
    <citation type="submission" date="2023-05" db="EMBL/GenBank/DDBJ databases">
        <title>Nepenthes gracilis genome sequencing.</title>
        <authorList>
            <person name="Fukushima K."/>
        </authorList>
    </citation>
    <scope>NUCLEOTIDE SEQUENCE</scope>
    <source>
        <strain evidence="1">SING2019-196</strain>
    </source>
</reference>
<evidence type="ECO:0000313" key="1">
    <source>
        <dbReference type="EMBL" id="GMH14850.1"/>
    </source>
</evidence>
<accession>A0AAD3XSQ3</accession>
<keyword evidence="2" id="KW-1185">Reference proteome</keyword>
<protein>
    <submittedName>
        <fullName evidence="1">Uncharacterized protein</fullName>
    </submittedName>
</protein>
<organism evidence="1 2">
    <name type="scientific">Nepenthes gracilis</name>
    <name type="common">Slender pitcher plant</name>
    <dbReference type="NCBI Taxonomy" id="150966"/>
    <lineage>
        <taxon>Eukaryota</taxon>
        <taxon>Viridiplantae</taxon>
        <taxon>Streptophyta</taxon>
        <taxon>Embryophyta</taxon>
        <taxon>Tracheophyta</taxon>
        <taxon>Spermatophyta</taxon>
        <taxon>Magnoliopsida</taxon>
        <taxon>eudicotyledons</taxon>
        <taxon>Gunneridae</taxon>
        <taxon>Pentapetalae</taxon>
        <taxon>Caryophyllales</taxon>
        <taxon>Nepenthaceae</taxon>
        <taxon>Nepenthes</taxon>
    </lineage>
</organism>
<evidence type="ECO:0000313" key="2">
    <source>
        <dbReference type="Proteomes" id="UP001279734"/>
    </source>
</evidence>
<dbReference type="EMBL" id="BSYO01000014">
    <property type="protein sequence ID" value="GMH14850.1"/>
    <property type="molecule type" value="Genomic_DNA"/>
</dbReference>